<reference evidence="2 3" key="1">
    <citation type="submission" date="2015-03" db="EMBL/GenBank/DDBJ databases">
        <title>Genomics and transcriptomics of the oil-accumulating basidiomycete yeast T. oleaginosus allow insights into substrate utilization and the diverse evolutionary trajectories of mating systems in fungi.</title>
        <authorList>
            <consortium name="DOE Joint Genome Institute"/>
            <person name="Kourist R."/>
            <person name="Kracht O."/>
            <person name="Bracharz F."/>
            <person name="Lipzen A."/>
            <person name="Nolan M."/>
            <person name="Ohm R."/>
            <person name="Grigoriev I."/>
            <person name="Sun S."/>
            <person name="Heitman J."/>
            <person name="Bruck T."/>
            <person name="Nowrousian M."/>
        </authorList>
    </citation>
    <scope>NUCLEOTIDE SEQUENCE [LARGE SCALE GENOMIC DNA]</scope>
    <source>
        <strain evidence="2 3">IBC0246</strain>
    </source>
</reference>
<dbReference type="AlphaFoldDB" id="A0A0J1B3Q2"/>
<keyword evidence="3" id="KW-1185">Reference proteome</keyword>
<dbReference type="PANTHER" id="PTHR43827:SF8">
    <property type="entry name" value="ALDO_KETO REDUCTASE FAMILY PROTEIN"/>
    <property type="match status" value="1"/>
</dbReference>
<dbReference type="Gene3D" id="3.20.20.100">
    <property type="entry name" value="NADP-dependent oxidoreductase domain"/>
    <property type="match status" value="1"/>
</dbReference>
<feature type="domain" description="NADP-dependent oxidoreductase" evidence="1">
    <location>
        <begin position="6"/>
        <end position="249"/>
    </location>
</feature>
<name>A0A0J1B3Q2_9TREE</name>
<dbReference type="InterPro" id="IPR036812">
    <property type="entry name" value="NAD(P)_OxRdtase_dom_sf"/>
</dbReference>
<dbReference type="PANTHER" id="PTHR43827">
    <property type="entry name" value="2,5-DIKETO-D-GLUCONIC ACID REDUCTASE"/>
    <property type="match status" value="1"/>
</dbReference>
<dbReference type="STRING" id="879819.A0A0J1B3Q2"/>
<feature type="non-terminal residue" evidence="2">
    <location>
        <position position="1"/>
    </location>
</feature>
<dbReference type="EMBL" id="KQ087207">
    <property type="protein sequence ID" value="KLT42284.1"/>
    <property type="molecule type" value="Genomic_DNA"/>
</dbReference>
<gene>
    <name evidence="2" type="ORF">CC85DRAFT_232176</name>
</gene>
<evidence type="ECO:0000313" key="3">
    <source>
        <dbReference type="Proteomes" id="UP000053611"/>
    </source>
</evidence>
<sequence>VYGTAWKKERTADLVYTALKAGFRGIDTACQPKHYREDLVGVGLQRALADGLVTRDELYLQTKYTSIDGQDRAQALPYDLRAPVGEQVAQSVARSLQNWGVDALDAVVLHSPLRTRAATLEAYRALEACVGEGKIGRLGVSNIYDADELAWLIAQAQVPVSVVQNRWYEGNGWDWPIYDLCQKHGIAYQSFWTLTGSPSLLASAPLRALASRKGCTPEQAVYRLCQLWNITPLCGSTNETHMKEALAVESLFGHDEPEVTALWKAMRG</sequence>
<organism evidence="2 3">
    <name type="scientific">Cutaneotrichosporon oleaginosum</name>
    <dbReference type="NCBI Taxonomy" id="879819"/>
    <lineage>
        <taxon>Eukaryota</taxon>
        <taxon>Fungi</taxon>
        <taxon>Dikarya</taxon>
        <taxon>Basidiomycota</taxon>
        <taxon>Agaricomycotina</taxon>
        <taxon>Tremellomycetes</taxon>
        <taxon>Trichosporonales</taxon>
        <taxon>Trichosporonaceae</taxon>
        <taxon>Cutaneotrichosporon</taxon>
    </lineage>
</organism>
<dbReference type="InterPro" id="IPR020471">
    <property type="entry name" value="AKR"/>
</dbReference>
<dbReference type="Proteomes" id="UP000053611">
    <property type="component" value="Unassembled WGS sequence"/>
</dbReference>
<accession>A0A0J1B3Q2</accession>
<dbReference type="CDD" id="cd19071">
    <property type="entry name" value="AKR_AKR1-5-like"/>
    <property type="match status" value="1"/>
</dbReference>
<proteinExistence type="predicted"/>
<feature type="non-terminal residue" evidence="2">
    <location>
        <position position="268"/>
    </location>
</feature>
<protein>
    <submittedName>
        <fullName evidence="2">Aldo/keto reductase</fullName>
    </submittedName>
</protein>
<dbReference type="PRINTS" id="PR00069">
    <property type="entry name" value="ALDKETRDTASE"/>
</dbReference>
<dbReference type="OrthoDB" id="5357513at2759"/>
<dbReference type="GO" id="GO:0016491">
    <property type="term" value="F:oxidoreductase activity"/>
    <property type="evidence" value="ECO:0007669"/>
    <property type="project" value="InterPro"/>
</dbReference>
<dbReference type="SUPFAM" id="SSF51430">
    <property type="entry name" value="NAD(P)-linked oxidoreductase"/>
    <property type="match status" value="1"/>
</dbReference>
<dbReference type="InterPro" id="IPR023210">
    <property type="entry name" value="NADP_OxRdtase_dom"/>
</dbReference>
<evidence type="ECO:0000313" key="2">
    <source>
        <dbReference type="EMBL" id="KLT42284.1"/>
    </source>
</evidence>
<evidence type="ECO:0000259" key="1">
    <source>
        <dbReference type="Pfam" id="PF00248"/>
    </source>
</evidence>
<dbReference type="Pfam" id="PF00248">
    <property type="entry name" value="Aldo_ket_red"/>
    <property type="match status" value="1"/>
</dbReference>